<evidence type="ECO:0000313" key="1">
    <source>
        <dbReference type="EMBL" id="KAL3962632.1"/>
    </source>
</evidence>
<sequence>MRSTLLYPFIASLLGGYAAVVASPTGGAAADADILARAGYVVHCPAIVLNSATLRGPCYTDAGIENELRSAFSTRI</sequence>
<name>A0ACC4E1Z4_PURLI</name>
<gene>
    <name evidence="1" type="ORF">ACCO45_004155</name>
</gene>
<keyword evidence="2" id="KW-1185">Reference proteome</keyword>
<dbReference type="Proteomes" id="UP001638806">
    <property type="component" value="Unassembled WGS sequence"/>
</dbReference>
<organism evidence="1 2">
    <name type="scientific">Purpureocillium lilacinum</name>
    <name type="common">Paecilomyces lilacinus</name>
    <dbReference type="NCBI Taxonomy" id="33203"/>
    <lineage>
        <taxon>Eukaryota</taxon>
        <taxon>Fungi</taxon>
        <taxon>Dikarya</taxon>
        <taxon>Ascomycota</taxon>
        <taxon>Pezizomycotina</taxon>
        <taxon>Sordariomycetes</taxon>
        <taxon>Hypocreomycetidae</taxon>
        <taxon>Hypocreales</taxon>
        <taxon>Ophiocordycipitaceae</taxon>
        <taxon>Purpureocillium</taxon>
    </lineage>
</organism>
<dbReference type="EMBL" id="JBGNUJ010000003">
    <property type="protein sequence ID" value="KAL3962632.1"/>
    <property type="molecule type" value="Genomic_DNA"/>
</dbReference>
<evidence type="ECO:0000313" key="2">
    <source>
        <dbReference type="Proteomes" id="UP001638806"/>
    </source>
</evidence>
<protein>
    <submittedName>
        <fullName evidence="1">Uncharacterized protein</fullName>
    </submittedName>
</protein>
<proteinExistence type="predicted"/>
<accession>A0ACC4E1Z4</accession>
<reference evidence="1" key="1">
    <citation type="submission" date="2024-12" db="EMBL/GenBank/DDBJ databases">
        <title>Comparative genomics and development of molecular markers within Purpureocillium lilacinum and among Purpureocillium species.</title>
        <authorList>
            <person name="Yeh Z.-Y."/>
            <person name="Ni N.-T."/>
            <person name="Lo P.-H."/>
            <person name="Mushyakhwo K."/>
            <person name="Lin C.-F."/>
            <person name="Nai Y.-S."/>
        </authorList>
    </citation>
    <scope>NUCLEOTIDE SEQUENCE</scope>
    <source>
        <strain evidence="1">NCHU-NPUST-175</strain>
    </source>
</reference>
<comment type="caution">
    <text evidence="1">The sequence shown here is derived from an EMBL/GenBank/DDBJ whole genome shotgun (WGS) entry which is preliminary data.</text>
</comment>